<reference evidence="1 2" key="1">
    <citation type="submission" date="2017-09" db="EMBL/GenBank/DDBJ databases">
        <title>Large-scale bioinformatics analysis of Bacillus genomes uncovers conserved roles of natural products in bacterial physiology.</title>
        <authorList>
            <consortium name="Agbiome Team Llc"/>
            <person name="Bleich R.M."/>
            <person name="Grubbs K.J."/>
            <person name="Santa Maria K.C."/>
            <person name="Allen S.E."/>
            <person name="Farag S."/>
            <person name="Shank E.A."/>
            <person name="Bowers A."/>
        </authorList>
    </citation>
    <scope>NUCLEOTIDE SEQUENCE [LARGE SCALE GENOMIC DNA]</scope>
    <source>
        <strain evidence="1 2">AFS040105</strain>
    </source>
</reference>
<evidence type="ECO:0000313" key="2">
    <source>
        <dbReference type="Proteomes" id="UP000225766"/>
    </source>
</evidence>
<accession>A0A2C1LQQ6</accession>
<dbReference type="Proteomes" id="UP000225766">
    <property type="component" value="Unassembled WGS sequence"/>
</dbReference>
<dbReference type="EMBL" id="NUMG01000022">
    <property type="protein sequence ID" value="PGU00272.1"/>
    <property type="molecule type" value="Genomic_DNA"/>
</dbReference>
<proteinExistence type="predicted"/>
<organism evidence="1 2">
    <name type="scientific">Bacillus cereus</name>
    <dbReference type="NCBI Taxonomy" id="1396"/>
    <lineage>
        <taxon>Bacteria</taxon>
        <taxon>Bacillati</taxon>
        <taxon>Bacillota</taxon>
        <taxon>Bacilli</taxon>
        <taxon>Bacillales</taxon>
        <taxon>Bacillaceae</taxon>
        <taxon>Bacillus</taxon>
        <taxon>Bacillus cereus group</taxon>
    </lineage>
</organism>
<sequence length="80" mass="9390">MFFSFENRMRIRIDINIMSILILYTKAITKMSADKIPNAKVLMTVLQGEIKSYFMIVLQVNENISVDLNMMSKYRLNLHS</sequence>
<evidence type="ECO:0000313" key="1">
    <source>
        <dbReference type="EMBL" id="PGU00272.1"/>
    </source>
</evidence>
<gene>
    <name evidence="1" type="ORF">COD19_16625</name>
</gene>
<comment type="caution">
    <text evidence="1">The sequence shown here is derived from an EMBL/GenBank/DDBJ whole genome shotgun (WGS) entry which is preliminary data.</text>
</comment>
<name>A0A2C1LQQ6_BACCE</name>
<protein>
    <submittedName>
        <fullName evidence="1">Uncharacterized protein</fullName>
    </submittedName>
</protein>
<dbReference type="OrthoDB" id="2985542at2"/>
<dbReference type="AlphaFoldDB" id="A0A2C1LQQ6"/>